<dbReference type="EMBL" id="BJUX01000001">
    <property type="protein sequence ID" value="GEK88028.1"/>
    <property type="molecule type" value="Genomic_DNA"/>
</dbReference>
<accession>A0A1H7Q7V2</accession>
<evidence type="ECO:0000313" key="3">
    <source>
        <dbReference type="EMBL" id="SEL43397.1"/>
    </source>
</evidence>
<dbReference type="STRING" id="426703.SAMN04488100_101140"/>
<keyword evidence="1" id="KW-0812">Transmembrane</keyword>
<dbReference type="Proteomes" id="UP000198548">
    <property type="component" value="Unassembled WGS sequence"/>
</dbReference>
<evidence type="ECO:0000313" key="5">
    <source>
        <dbReference type="Proteomes" id="UP000321425"/>
    </source>
</evidence>
<feature type="transmembrane region" description="Helical" evidence="1">
    <location>
        <begin position="138"/>
        <end position="164"/>
    </location>
</feature>
<evidence type="ECO:0000256" key="1">
    <source>
        <dbReference type="SAM" id="Phobius"/>
    </source>
</evidence>
<feature type="transmembrane region" description="Helical" evidence="1">
    <location>
        <begin position="176"/>
        <end position="195"/>
    </location>
</feature>
<feature type="transmembrane region" description="Helical" evidence="1">
    <location>
        <begin position="12"/>
        <end position="29"/>
    </location>
</feature>
<dbReference type="Proteomes" id="UP000321425">
    <property type="component" value="Unassembled WGS sequence"/>
</dbReference>
<keyword evidence="1" id="KW-1133">Transmembrane helix</keyword>
<feature type="transmembrane region" description="Helical" evidence="1">
    <location>
        <begin position="64"/>
        <end position="89"/>
    </location>
</feature>
<gene>
    <name evidence="2" type="ORF">APU01nite_00670</name>
    <name evidence="3" type="ORF">SAMN04488100_101140</name>
</gene>
<reference evidence="3 4" key="1">
    <citation type="submission" date="2016-10" db="EMBL/GenBank/DDBJ databases">
        <authorList>
            <person name="de Groot N.N."/>
        </authorList>
    </citation>
    <scope>NUCLEOTIDE SEQUENCE [LARGE SCALE GENOMIC DNA]</scope>
    <source>
        <strain evidence="3 4">DSM 19182</strain>
    </source>
</reference>
<dbReference type="EMBL" id="FOBL01000001">
    <property type="protein sequence ID" value="SEL43397.1"/>
    <property type="molecule type" value="Genomic_DNA"/>
</dbReference>
<reference evidence="2 5" key="2">
    <citation type="submission" date="2019-07" db="EMBL/GenBank/DDBJ databases">
        <title>Whole genome shotgun sequence of Alkalibacterium putridalgicola NBRC 103243.</title>
        <authorList>
            <person name="Hosoyama A."/>
            <person name="Uohara A."/>
            <person name="Ohji S."/>
            <person name="Ichikawa N."/>
        </authorList>
    </citation>
    <scope>NUCLEOTIDE SEQUENCE [LARGE SCALE GENOMIC DNA]</scope>
    <source>
        <strain evidence="2 5">NBRC 103243</strain>
    </source>
</reference>
<name>A0A1H7Q7V2_9LACT</name>
<keyword evidence="5" id="KW-1185">Reference proteome</keyword>
<dbReference type="InterPro" id="IPR008875">
    <property type="entry name" value="TraX"/>
</dbReference>
<proteinExistence type="predicted"/>
<evidence type="ECO:0000313" key="4">
    <source>
        <dbReference type="Proteomes" id="UP000198548"/>
    </source>
</evidence>
<evidence type="ECO:0000313" key="2">
    <source>
        <dbReference type="EMBL" id="GEK88028.1"/>
    </source>
</evidence>
<feature type="transmembrane region" description="Helical" evidence="1">
    <location>
        <begin position="101"/>
        <end position="126"/>
    </location>
</feature>
<sequence>MDKTFSHKLNTIKWVGILTMTIDHIGYFLLPNLLLLRIIGRIAFPCFLYSTIEGTRRTHHYGSYIFRLILLGILSMPITPNTVNVLFLLALFSLSLRFKKFALVFALLSVFAEYSIYGFLFGWSIYWLKERSWLQGTGLAALTQLLVGASIQLFSLFSLPLLVMDKGLKLPKLPRYFFYVYYPLHQLVLIIIAASL</sequence>
<protein>
    <submittedName>
        <fullName evidence="3">TraX protein</fullName>
    </submittedName>
</protein>
<keyword evidence="1" id="KW-0472">Membrane</keyword>
<dbReference type="Pfam" id="PF05857">
    <property type="entry name" value="TraX"/>
    <property type="match status" value="1"/>
</dbReference>
<dbReference type="AlphaFoldDB" id="A0A1H7Q7V2"/>
<dbReference type="RefSeq" id="WP_177165407.1">
    <property type="nucleotide sequence ID" value="NZ_BJUX01000001.1"/>
</dbReference>
<organism evidence="3 4">
    <name type="scientific">Alkalibacterium putridalgicola</name>
    <dbReference type="NCBI Taxonomy" id="426703"/>
    <lineage>
        <taxon>Bacteria</taxon>
        <taxon>Bacillati</taxon>
        <taxon>Bacillota</taxon>
        <taxon>Bacilli</taxon>
        <taxon>Lactobacillales</taxon>
        <taxon>Carnobacteriaceae</taxon>
        <taxon>Alkalibacterium</taxon>
    </lineage>
</organism>